<feature type="domain" description="DnaD N-terminal" evidence="3">
    <location>
        <begin position="18"/>
        <end position="114"/>
    </location>
</feature>
<dbReference type="InterPro" id="IPR036388">
    <property type="entry name" value="WH-like_DNA-bd_sf"/>
</dbReference>
<dbReference type="InterPro" id="IPR006343">
    <property type="entry name" value="DnaB/C_C"/>
</dbReference>
<dbReference type="Pfam" id="PF21984">
    <property type="entry name" value="DnaD_N"/>
    <property type="match status" value="1"/>
</dbReference>
<protein>
    <submittedName>
        <fullName evidence="4">DNA replication protein</fullName>
    </submittedName>
</protein>
<dbReference type="PANTHER" id="PTHR37293:SF6">
    <property type="entry name" value="DNA REPLICATION PROTEIN DNAD"/>
    <property type="match status" value="1"/>
</dbReference>
<dbReference type="NCBIfam" id="TIGR01446">
    <property type="entry name" value="DnaD_dom"/>
    <property type="match status" value="1"/>
</dbReference>
<dbReference type="Proteomes" id="UP001237207">
    <property type="component" value="Unassembled WGS sequence"/>
</dbReference>
<dbReference type="RefSeq" id="WP_307255650.1">
    <property type="nucleotide sequence ID" value="NZ_JAUSUC010000001.1"/>
</dbReference>
<dbReference type="InterPro" id="IPR053843">
    <property type="entry name" value="DnaD_N"/>
</dbReference>
<accession>A0AAJ1WJ11</accession>
<dbReference type="InterPro" id="IPR034829">
    <property type="entry name" value="DnaD-like_sf"/>
</dbReference>
<comment type="caution">
    <text evidence="4">The sequence shown here is derived from an EMBL/GenBank/DDBJ whole genome shotgun (WGS) entry which is preliminary data.</text>
</comment>
<proteinExistence type="inferred from homology"/>
<evidence type="ECO:0000313" key="4">
    <source>
        <dbReference type="EMBL" id="MDQ0213661.1"/>
    </source>
</evidence>
<evidence type="ECO:0000313" key="5">
    <source>
        <dbReference type="Proteomes" id="UP001237207"/>
    </source>
</evidence>
<dbReference type="SUPFAM" id="SSF158499">
    <property type="entry name" value="DnaD domain-like"/>
    <property type="match status" value="1"/>
</dbReference>
<evidence type="ECO:0000256" key="1">
    <source>
        <dbReference type="ARBA" id="ARBA00093462"/>
    </source>
</evidence>
<organism evidence="4 5">
    <name type="scientific">Oikeobacillus pervagus</name>
    <dbReference type="NCBI Taxonomy" id="1325931"/>
    <lineage>
        <taxon>Bacteria</taxon>
        <taxon>Bacillati</taxon>
        <taxon>Bacillota</taxon>
        <taxon>Bacilli</taxon>
        <taxon>Bacillales</taxon>
        <taxon>Bacillaceae</taxon>
        <taxon>Oikeobacillus</taxon>
    </lineage>
</organism>
<dbReference type="PANTHER" id="PTHR37293">
    <property type="entry name" value="PHAGE REPLICATION PROTEIN-RELATED"/>
    <property type="match status" value="1"/>
</dbReference>
<evidence type="ECO:0000259" key="2">
    <source>
        <dbReference type="Pfam" id="PF07261"/>
    </source>
</evidence>
<evidence type="ECO:0000259" key="3">
    <source>
        <dbReference type="Pfam" id="PF21984"/>
    </source>
</evidence>
<dbReference type="InterPro" id="IPR053162">
    <property type="entry name" value="DnaD"/>
</dbReference>
<dbReference type="Gene3D" id="1.10.10.630">
    <property type="entry name" value="DnaD domain-like"/>
    <property type="match status" value="1"/>
</dbReference>
<name>A0AAJ1WJ11_9BACI</name>
<reference evidence="4" key="1">
    <citation type="submission" date="2023-07" db="EMBL/GenBank/DDBJ databases">
        <title>Genomic Encyclopedia of Type Strains, Phase IV (KMG-IV): sequencing the most valuable type-strain genomes for metagenomic binning, comparative biology and taxonomic classification.</title>
        <authorList>
            <person name="Goeker M."/>
        </authorList>
    </citation>
    <scope>NUCLEOTIDE SEQUENCE</scope>
    <source>
        <strain evidence="4">DSM 23947</strain>
    </source>
</reference>
<dbReference type="Pfam" id="PF07261">
    <property type="entry name" value="DnaB_2"/>
    <property type="match status" value="1"/>
</dbReference>
<comment type="similarity">
    <text evidence="1">Belongs to the DnaB/DnaD family.</text>
</comment>
<dbReference type="EMBL" id="JAUSUC010000001">
    <property type="protein sequence ID" value="MDQ0213661.1"/>
    <property type="molecule type" value="Genomic_DNA"/>
</dbReference>
<feature type="domain" description="DnaB/C C-terminal" evidence="2">
    <location>
        <begin position="130"/>
        <end position="200"/>
    </location>
</feature>
<keyword evidence="5" id="KW-1185">Reference proteome</keyword>
<dbReference type="AlphaFoldDB" id="A0AAJ1WJ11"/>
<sequence>MENKDLVIHWMEEGMVNIPHILLSNYTKLHLTESELVLLLQIYAFKSKGNGFPTPEQLAENMTITSGECAITLRKLIQQHFLAIEEGDHPGFEKYSLKPLWRKLADFVLLENRQKELEKAVTNEKDLYTCFEQEFGRPLSPLECETLAIWLDQDHHDAMIIKTALREAVISGKLNFRYIDRILFEWKKQGIETIEQARVHGQRFRQNQNKYTKPKPSSKTVPFYNWLGDDTVD</sequence>
<dbReference type="Gene3D" id="1.10.10.10">
    <property type="entry name" value="Winged helix-like DNA-binding domain superfamily/Winged helix DNA-binding domain"/>
    <property type="match status" value="1"/>
</dbReference>
<gene>
    <name evidence="4" type="ORF">J2S13_000055</name>
</gene>